<evidence type="ECO:0000256" key="1">
    <source>
        <dbReference type="ARBA" id="ARBA00004477"/>
    </source>
</evidence>
<evidence type="ECO:0000256" key="11">
    <source>
        <dbReference type="ARBA" id="ARBA00023284"/>
    </source>
</evidence>
<keyword evidence="4 12" id="KW-0812">Transmembrane</keyword>
<dbReference type="EMBL" id="JH159151">
    <property type="protein sequence ID" value="EGZ29847.1"/>
    <property type="molecule type" value="Genomic_DNA"/>
</dbReference>
<reference evidence="14 15" key="1">
    <citation type="journal article" date="2006" name="Science">
        <title>Phytophthora genome sequences uncover evolutionary origins and mechanisms of pathogenesis.</title>
        <authorList>
            <person name="Tyler B.M."/>
            <person name="Tripathy S."/>
            <person name="Zhang X."/>
            <person name="Dehal P."/>
            <person name="Jiang R.H."/>
            <person name="Aerts A."/>
            <person name="Arredondo F.D."/>
            <person name="Baxter L."/>
            <person name="Bensasson D."/>
            <person name="Beynon J.L."/>
            <person name="Chapman J."/>
            <person name="Damasceno C.M."/>
            <person name="Dorrance A.E."/>
            <person name="Dou D."/>
            <person name="Dickerman A.W."/>
            <person name="Dubchak I.L."/>
            <person name="Garbelotto M."/>
            <person name="Gijzen M."/>
            <person name="Gordon S.G."/>
            <person name="Govers F."/>
            <person name="Grunwald N.J."/>
            <person name="Huang W."/>
            <person name="Ivors K.L."/>
            <person name="Jones R.W."/>
            <person name="Kamoun S."/>
            <person name="Krampis K."/>
            <person name="Lamour K.H."/>
            <person name="Lee M.K."/>
            <person name="McDonald W.H."/>
            <person name="Medina M."/>
            <person name="Meijer H.J."/>
            <person name="Nordberg E.K."/>
            <person name="Maclean D.J."/>
            <person name="Ospina-Giraldo M.D."/>
            <person name="Morris P.F."/>
            <person name="Phuntumart V."/>
            <person name="Putnam N.H."/>
            <person name="Rash S."/>
            <person name="Rose J.K."/>
            <person name="Sakihama Y."/>
            <person name="Salamov A.A."/>
            <person name="Savidor A."/>
            <person name="Scheuring C.F."/>
            <person name="Smith B.M."/>
            <person name="Sobral B.W."/>
            <person name="Terry A."/>
            <person name="Torto-Alalibo T.A."/>
            <person name="Win J."/>
            <person name="Xu Z."/>
            <person name="Zhang H."/>
            <person name="Grigoriev I.V."/>
            <person name="Rokhsar D.S."/>
            <person name="Boore J.L."/>
        </authorList>
    </citation>
    <scope>NUCLEOTIDE SEQUENCE [LARGE SCALE GENOMIC DNA]</scope>
    <source>
        <strain evidence="14 15">P6497</strain>
    </source>
</reference>
<dbReference type="STRING" id="1094619.G4YN52"/>
<dbReference type="EC" id="1.17.4.4" evidence="3"/>
<dbReference type="PANTHER" id="PTHR14519">
    <property type="entry name" value="VITAMIN K EPOXIDE REDUCTASE COMPLEX, SUBUNIT 1"/>
    <property type="match status" value="1"/>
</dbReference>
<evidence type="ECO:0000256" key="7">
    <source>
        <dbReference type="ARBA" id="ARBA00022989"/>
    </source>
</evidence>
<feature type="domain" description="Vitamin K epoxide reductase" evidence="13">
    <location>
        <begin position="3"/>
        <end position="151"/>
    </location>
</feature>
<evidence type="ECO:0000256" key="12">
    <source>
        <dbReference type="SAM" id="Phobius"/>
    </source>
</evidence>
<dbReference type="InterPro" id="IPR042406">
    <property type="entry name" value="VKORC1/VKORC1L1"/>
</dbReference>
<keyword evidence="9 12" id="KW-0472">Membrane</keyword>
<protein>
    <recommendedName>
        <fullName evidence="3">vitamin-K-epoxide reductase (warfarin-sensitive)</fullName>
        <ecNumber evidence="3">1.17.4.4</ecNumber>
    </recommendedName>
</protein>
<keyword evidence="8" id="KW-0560">Oxidoreductase</keyword>
<dbReference type="SMART" id="SM00756">
    <property type="entry name" value="VKc"/>
    <property type="match status" value="1"/>
</dbReference>
<dbReference type="Proteomes" id="UP000002640">
    <property type="component" value="Unassembled WGS sequence"/>
</dbReference>
<evidence type="ECO:0000313" key="15">
    <source>
        <dbReference type="Proteomes" id="UP000002640"/>
    </source>
</evidence>
<keyword evidence="10" id="KW-1015">Disulfide bond</keyword>
<dbReference type="RefSeq" id="XP_009517122.1">
    <property type="nucleotide sequence ID" value="XM_009518827.1"/>
</dbReference>
<evidence type="ECO:0000256" key="4">
    <source>
        <dbReference type="ARBA" id="ARBA00022692"/>
    </source>
</evidence>
<dbReference type="InterPro" id="IPR012932">
    <property type="entry name" value="VKOR"/>
</dbReference>
<evidence type="ECO:0000256" key="10">
    <source>
        <dbReference type="ARBA" id="ARBA00023157"/>
    </source>
</evidence>
<evidence type="ECO:0000256" key="9">
    <source>
        <dbReference type="ARBA" id="ARBA00023136"/>
    </source>
</evidence>
<keyword evidence="7 12" id="KW-1133">Transmembrane helix</keyword>
<dbReference type="CDD" id="cd12917">
    <property type="entry name" value="VKOR_euk"/>
    <property type="match status" value="1"/>
</dbReference>
<organism evidence="14 15">
    <name type="scientific">Phytophthora sojae (strain P6497)</name>
    <name type="common">Soybean stem and root rot agent</name>
    <name type="synonym">Phytophthora megasperma f. sp. glycines</name>
    <dbReference type="NCBI Taxonomy" id="1094619"/>
    <lineage>
        <taxon>Eukaryota</taxon>
        <taxon>Sar</taxon>
        <taxon>Stramenopiles</taxon>
        <taxon>Oomycota</taxon>
        <taxon>Peronosporomycetes</taxon>
        <taxon>Peronosporales</taxon>
        <taxon>Peronosporaceae</taxon>
        <taxon>Phytophthora</taxon>
    </lineage>
</organism>
<keyword evidence="15" id="KW-1185">Reference proteome</keyword>
<evidence type="ECO:0000256" key="5">
    <source>
        <dbReference type="ARBA" id="ARBA00022719"/>
    </source>
</evidence>
<dbReference type="GO" id="GO:0042373">
    <property type="term" value="P:vitamin K metabolic process"/>
    <property type="evidence" value="ECO:0007669"/>
    <property type="project" value="InterPro"/>
</dbReference>
<evidence type="ECO:0000259" key="13">
    <source>
        <dbReference type="SMART" id="SM00756"/>
    </source>
</evidence>
<evidence type="ECO:0000313" key="14">
    <source>
        <dbReference type="EMBL" id="EGZ29847.1"/>
    </source>
</evidence>
<comment type="similarity">
    <text evidence="2">Belongs to the VKOR family.</text>
</comment>
<feature type="transmembrane region" description="Helical" evidence="12">
    <location>
        <begin position="103"/>
        <end position="123"/>
    </location>
</feature>
<dbReference type="InParanoid" id="G4YN52"/>
<dbReference type="Gene3D" id="1.20.1440.130">
    <property type="entry name" value="VKOR domain"/>
    <property type="match status" value="1"/>
</dbReference>
<evidence type="ECO:0000256" key="6">
    <source>
        <dbReference type="ARBA" id="ARBA00022824"/>
    </source>
</evidence>
<dbReference type="GO" id="GO:0048038">
    <property type="term" value="F:quinone binding"/>
    <property type="evidence" value="ECO:0007669"/>
    <property type="project" value="UniProtKB-KW"/>
</dbReference>
<sequence>MGTNRDGVRLSVLGALGVAVSAYGVHVKTQKMALRDEYAPLCDSEAFSCSEVLTSEYSSLLSHLGLVEKHSVLDVSNAHLGVLAYSLFVLYPVLRKVPYHAQFYLAVSSCGAVVMVYLAYILAFVLRDFCLVCVATYGITAALLWTSQALVRAERRHLQSTKAGKFD</sequence>
<dbReference type="GO" id="GO:0047057">
    <property type="term" value="F:vitamin-K-epoxide reductase (warfarin-sensitive) activity"/>
    <property type="evidence" value="ECO:0007669"/>
    <property type="project" value="UniProtKB-EC"/>
</dbReference>
<dbReference type="SMR" id="G4YN52"/>
<name>G4YN52_PHYSP</name>
<dbReference type="GO" id="GO:0005789">
    <property type="term" value="C:endoplasmic reticulum membrane"/>
    <property type="evidence" value="ECO:0007669"/>
    <property type="project" value="UniProtKB-SubCell"/>
</dbReference>
<comment type="subcellular location">
    <subcellularLocation>
        <location evidence="1">Endoplasmic reticulum membrane</location>
        <topology evidence="1">Multi-pass membrane protein</topology>
    </subcellularLocation>
</comment>
<keyword evidence="5" id="KW-0874">Quinone</keyword>
<dbReference type="InterPro" id="IPR038354">
    <property type="entry name" value="VKOR_sf"/>
</dbReference>
<gene>
    <name evidence="14" type="ORF">PHYSODRAFT_472863</name>
</gene>
<dbReference type="GeneID" id="20654284"/>
<dbReference type="AlphaFoldDB" id="G4YN52"/>
<dbReference type="OMA" id="CDFNEHM"/>
<accession>G4YN52</accession>
<keyword evidence="6" id="KW-0256">Endoplasmic reticulum</keyword>
<evidence type="ECO:0000256" key="3">
    <source>
        <dbReference type="ARBA" id="ARBA00012278"/>
    </source>
</evidence>
<evidence type="ECO:0000256" key="2">
    <source>
        <dbReference type="ARBA" id="ARBA00006214"/>
    </source>
</evidence>
<keyword evidence="11" id="KW-0676">Redox-active center</keyword>
<dbReference type="Pfam" id="PF07884">
    <property type="entry name" value="VKOR"/>
    <property type="match status" value="1"/>
</dbReference>
<proteinExistence type="inferred from homology"/>
<evidence type="ECO:0000256" key="8">
    <source>
        <dbReference type="ARBA" id="ARBA00023002"/>
    </source>
</evidence>
<feature type="transmembrane region" description="Helical" evidence="12">
    <location>
        <begin position="76"/>
        <end position="94"/>
    </location>
</feature>
<dbReference type="KEGG" id="psoj:PHYSODRAFT_472863"/>
<feature type="transmembrane region" description="Helical" evidence="12">
    <location>
        <begin position="129"/>
        <end position="151"/>
    </location>
</feature>
<dbReference type="PANTHER" id="PTHR14519:SF5">
    <property type="entry name" value="VITAMIN K EPOXIDE REDUCTASE COMPLEX SUBUNIT 1-LIKE PROTEIN 1"/>
    <property type="match status" value="1"/>
</dbReference>